<keyword evidence="2" id="KW-1185">Reference proteome</keyword>
<evidence type="ECO:0000313" key="1">
    <source>
        <dbReference type="EMBL" id="KAF2184312.1"/>
    </source>
</evidence>
<dbReference type="Proteomes" id="UP000800200">
    <property type="component" value="Unassembled WGS sequence"/>
</dbReference>
<dbReference type="EMBL" id="ML994638">
    <property type="protein sequence ID" value="KAF2184312.1"/>
    <property type="molecule type" value="Genomic_DNA"/>
</dbReference>
<proteinExistence type="predicted"/>
<sequence>MATPAVIGEFSERNMDTYMAPGKLTAYIFAATEDEQIRIRREVTSIAKKFEQYVKFGVADAVEYAPMARNLGLTEGIFPALVVHAPMNDQVFPYNQRKKITASAVDGMLMTILEGKAVSGETYGESDPEIEEMLEYTSTKWHDEL</sequence>
<evidence type="ECO:0000313" key="2">
    <source>
        <dbReference type="Proteomes" id="UP000800200"/>
    </source>
</evidence>
<organism evidence="1 2">
    <name type="scientific">Zopfia rhizophila CBS 207.26</name>
    <dbReference type="NCBI Taxonomy" id="1314779"/>
    <lineage>
        <taxon>Eukaryota</taxon>
        <taxon>Fungi</taxon>
        <taxon>Dikarya</taxon>
        <taxon>Ascomycota</taxon>
        <taxon>Pezizomycotina</taxon>
        <taxon>Dothideomycetes</taxon>
        <taxon>Dothideomycetes incertae sedis</taxon>
        <taxon>Zopfiaceae</taxon>
        <taxon>Zopfia</taxon>
    </lineage>
</organism>
<dbReference type="Pfam" id="PF13848">
    <property type="entry name" value="Thioredoxin_6"/>
    <property type="match status" value="1"/>
</dbReference>
<dbReference type="CDD" id="cd02982">
    <property type="entry name" value="PDI_b'_family"/>
    <property type="match status" value="1"/>
</dbReference>
<protein>
    <recommendedName>
        <fullName evidence="3">Thioredoxin-like protein</fullName>
    </recommendedName>
</protein>
<accession>A0A6A6E0V9</accession>
<reference evidence="1" key="1">
    <citation type="journal article" date="2020" name="Stud. Mycol.">
        <title>101 Dothideomycetes genomes: a test case for predicting lifestyles and emergence of pathogens.</title>
        <authorList>
            <person name="Haridas S."/>
            <person name="Albert R."/>
            <person name="Binder M."/>
            <person name="Bloem J."/>
            <person name="Labutti K."/>
            <person name="Salamov A."/>
            <person name="Andreopoulos B."/>
            <person name="Baker S."/>
            <person name="Barry K."/>
            <person name="Bills G."/>
            <person name="Bluhm B."/>
            <person name="Cannon C."/>
            <person name="Castanera R."/>
            <person name="Culley D."/>
            <person name="Daum C."/>
            <person name="Ezra D."/>
            <person name="Gonzalez J."/>
            <person name="Henrissat B."/>
            <person name="Kuo A."/>
            <person name="Liang C."/>
            <person name="Lipzen A."/>
            <person name="Lutzoni F."/>
            <person name="Magnuson J."/>
            <person name="Mondo S."/>
            <person name="Nolan M."/>
            <person name="Ohm R."/>
            <person name="Pangilinan J."/>
            <person name="Park H.-J."/>
            <person name="Ramirez L."/>
            <person name="Alfaro M."/>
            <person name="Sun H."/>
            <person name="Tritt A."/>
            <person name="Yoshinaga Y."/>
            <person name="Zwiers L.-H."/>
            <person name="Turgeon B."/>
            <person name="Goodwin S."/>
            <person name="Spatafora J."/>
            <person name="Crous P."/>
            <person name="Grigoriev I."/>
        </authorList>
    </citation>
    <scope>NUCLEOTIDE SEQUENCE</scope>
    <source>
        <strain evidence="1">CBS 207.26</strain>
    </source>
</reference>
<dbReference type="InterPro" id="IPR036249">
    <property type="entry name" value="Thioredoxin-like_sf"/>
</dbReference>
<dbReference type="Gene3D" id="3.40.30.10">
    <property type="entry name" value="Glutaredoxin"/>
    <property type="match status" value="1"/>
</dbReference>
<dbReference type="AlphaFoldDB" id="A0A6A6E0V9"/>
<evidence type="ECO:0008006" key="3">
    <source>
        <dbReference type="Google" id="ProtNLM"/>
    </source>
</evidence>
<gene>
    <name evidence="1" type="ORF">K469DRAFT_688792</name>
</gene>
<dbReference type="OrthoDB" id="427280at2759"/>
<name>A0A6A6E0V9_9PEZI</name>
<dbReference type="SUPFAM" id="SSF52833">
    <property type="entry name" value="Thioredoxin-like"/>
    <property type="match status" value="1"/>
</dbReference>